<proteinExistence type="predicted"/>
<reference evidence="1 2" key="1">
    <citation type="journal article" date="2019" name="bioRxiv">
        <title>Genomics, evolutionary history and diagnostics of the Alternaria alternata species group including apple and Asian pear pathotypes.</title>
        <authorList>
            <person name="Armitage A.D."/>
            <person name="Cockerton H.M."/>
            <person name="Sreenivasaprasad S."/>
            <person name="Woodhall J.W."/>
            <person name="Lane C.R."/>
            <person name="Harrison R.J."/>
            <person name="Clarkson J.P."/>
        </authorList>
    </citation>
    <scope>NUCLEOTIDE SEQUENCE [LARGE SCALE GENOMIC DNA]</scope>
    <source>
        <strain evidence="1 2">FERA 650</strain>
    </source>
</reference>
<organism evidence="1 2">
    <name type="scientific">Alternaria gaisen</name>
    <dbReference type="NCBI Taxonomy" id="167740"/>
    <lineage>
        <taxon>Eukaryota</taxon>
        <taxon>Fungi</taxon>
        <taxon>Dikarya</taxon>
        <taxon>Ascomycota</taxon>
        <taxon>Pezizomycotina</taxon>
        <taxon>Dothideomycetes</taxon>
        <taxon>Pleosporomycetidae</taxon>
        <taxon>Pleosporales</taxon>
        <taxon>Pleosporineae</taxon>
        <taxon>Pleosporaceae</taxon>
        <taxon>Alternaria</taxon>
        <taxon>Alternaria sect. Alternaria</taxon>
    </lineage>
</organism>
<evidence type="ECO:0000313" key="1">
    <source>
        <dbReference type="EMBL" id="KAB2110480.1"/>
    </source>
</evidence>
<dbReference type="EMBL" id="PDWZ02000001">
    <property type="protein sequence ID" value="KAB2110480.1"/>
    <property type="molecule type" value="Genomic_DNA"/>
</dbReference>
<sequence>MDDNCDIDNWIYYADEVLSTVEPAILKAICYGDVNATCKGDVGLGKIVQSYEDRSDTQVTVYLHQMTVGMKEEALSIRQANDVALVALQYANALDTSYTEYQAYLIDHQADQNWLLADTDSGRRQFSEGSKGNVDNGKKRVLLGFSRALTRLVDEATKENKTHIPFLQYVGYAIKGTQRKKQHDLLTSTSWLFLFTKCVCATWKNFPPINMHNFTVCLITEEVVGPIAKMLLNRLARAYYFAGGFSIGQASASMTSLRLAKLSQVDRKKVWEANAQYAKNMTYYTQIQAKELASRKNLQKTDYEKMMRQKDDEIAQHKQKIAAMRDHLAEYRAQIDVAVWEKDFPEELQEFWDFEKFVEEATNMLQD</sequence>
<protein>
    <submittedName>
        <fullName evidence="1">Uncharacterized protein</fullName>
    </submittedName>
</protein>
<gene>
    <name evidence="1" type="ORF">AG0111_0g53</name>
</gene>
<keyword evidence="2" id="KW-1185">Reference proteome</keyword>
<comment type="caution">
    <text evidence="1">The sequence shown here is derived from an EMBL/GenBank/DDBJ whole genome shotgun (WGS) entry which is preliminary data.</text>
</comment>
<name>A0ACB6G175_9PLEO</name>
<evidence type="ECO:0000313" key="2">
    <source>
        <dbReference type="Proteomes" id="UP000293547"/>
    </source>
</evidence>
<dbReference type="Proteomes" id="UP000293547">
    <property type="component" value="Unassembled WGS sequence"/>
</dbReference>
<accession>A0ACB6G175</accession>